<evidence type="ECO:0000313" key="6">
    <source>
        <dbReference type="Proteomes" id="UP000001964"/>
    </source>
</evidence>
<evidence type="ECO:0000256" key="1">
    <source>
        <dbReference type="ARBA" id="ARBA00023015"/>
    </source>
</evidence>
<dbReference type="Pfam" id="PF12833">
    <property type="entry name" value="HTH_18"/>
    <property type="match status" value="1"/>
</dbReference>
<dbReference type="KEGG" id="mmr:Mmar10_0562"/>
<dbReference type="STRING" id="394221.Mmar10_0562"/>
<protein>
    <submittedName>
        <fullName evidence="5">Transcriptional regulator, AraC family</fullName>
    </submittedName>
</protein>
<dbReference type="HOGENOM" id="CLU_969225_0_0_5"/>
<dbReference type="InterPro" id="IPR018060">
    <property type="entry name" value="HTH_AraC"/>
</dbReference>
<accession>Q0AS82</accession>
<dbReference type="Gene3D" id="1.10.10.60">
    <property type="entry name" value="Homeodomain-like"/>
    <property type="match status" value="1"/>
</dbReference>
<keyword evidence="6" id="KW-1185">Reference proteome</keyword>
<gene>
    <name evidence="5" type="ordered locus">Mmar10_0562</name>
</gene>
<dbReference type="InterPro" id="IPR009057">
    <property type="entry name" value="Homeodomain-like_sf"/>
</dbReference>
<dbReference type="PANTHER" id="PTHR46796">
    <property type="entry name" value="HTH-TYPE TRANSCRIPTIONAL ACTIVATOR RHAS-RELATED"/>
    <property type="match status" value="1"/>
</dbReference>
<dbReference type="SUPFAM" id="SSF51182">
    <property type="entry name" value="RmlC-like cupins"/>
    <property type="match status" value="1"/>
</dbReference>
<keyword evidence="3" id="KW-0804">Transcription</keyword>
<evidence type="ECO:0000256" key="3">
    <source>
        <dbReference type="ARBA" id="ARBA00023163"/>
    </source>
</evidence>
<dbReference type="RefSeq" id="WP_011642502.1">
    <property type="nucleotide sequence ID" value="NC_008347.1"/>
</dbReference>
<dbReference type="GO" id="GO:0003700">
    <property type="term" value="F:DNA-binding transcription factor activity"/>
    <property type="evidence" value="ECO:0007669"/>
    <property type="project" value="InterPro"/>
</dbReference>
<dbReference type="eggNOG" id="COG2207">
    <property type="taxonomic scope" value="Bacteria"/>
</dbReference>
<dbReference type="InterPro" id="IPR018062">
    <property type="entry name" value="HTH_AraC-typ_CS"/>
</dbReference>
<evidence type="ECO:0000259" key="4">
    <source>
        <dbReference type="PROSITE" id="PS01124"/>
    </source>
</evidence>
<dbReference type="InterPro" id="IPR011051">
    <property type="entry name" value="RmlC_Cupin_sf"/>
</dbReference>
<dbReference type="eggNOG" id="COG1917">
    <property type="taxonomic scope" value="Bacteria"/>
</dbReference>
<evidence type="ECO:0000313" key="5">
    <source>
        <dbReference type="EMBL" id="ABI64855.1"/>
    </source>
</evidence>
<reference evidence="5 6" key="1">
    <citation type="submission" date="2006-08" db="EMBL/GenBank/DDBJ databases">
        <title>Complete sequence of Maricaulis maris MCS10.</title>
        <authorList>
            <consortium name="US DOE Joint Genome Institute"/>
            <person name="Copeland A."/>
            <person name="Lucas S."/>
            <person name="Lapidus A."/>
            <person name="Barry K."/>
            <person name="Detter J.C."/>
            <person name="Glavina del Rio T."/>
            <person name="Hammon N."/>
            <person name="Israni S."/>
            <person name="Dalin E."/>
            <person name="Tice H."/>
            <person name="Pitluck S."/>
            <person name="Saunders E."/>
            <person name="Brettin T."/>
            <person name="Bruce D."/>
            <person name="Han C."/>
            <person name="Tapia R."/>
            <person name="Gilna P."/>
            <person name="Schmutz J."/>
            <person name="Larimer F."/>
            <person name="Land M."/>
            <person name="Hauser L."/>
            <person name="Kyrpides N."/>
            <person name="Mikhailova N."/>
            <person name="Viollier P."/>
            <person name="Stephens C."/>
            <person name="Richardson P."/>
        </authorList>
    </citation>
    <scope>NUCLEOTIDE SEQUENCE [LARGE SCALE GENOMIC DNA]</scope>
    <source>
        <strain evidence="5 6">MCS10</strain>
    </source>
</reference>
<evidence type="ECO:0000256" key="2">
    <source>
        <dbReference type="ARBA" id="ARBA00023125"/>
    </source>
</evidence>
<keyword evidence="1" id="KW-0805">Transcription regulation</keyword>
<dbReference type="PROSITE" id="PS00041">
    <property type="entry name" value="HTH_ARAC_FAMILY_1"/>
    <property type="match status" value="1"/>
</dbReference>
<organism evidence="5 6">
    <name type="scientific">Maricaulis maris (strain MCS10)</name>
    <name type="common">Caulobacter maris</name>
    <dbReference type="NCBI Taxonomy" id="394221"/>
    <lineage>
        <taxon>Bacteria</taxon>
        <taxon>Pseudomonadati</taxon>
        <taxon>Pseudomonadota</taxon>
        <taxon>Alphaproteobacteria</taxon>
        <taxon>Maricaulales</taxon>
        <taxon>Maricaulaceae</taxon>
        <taxon>Maricaulis</taxon>
    </lineage>
</organism>
<feature type="domain" description="HTH araC/xylS-type" evidence="4">
    <location>
        <begin position="162"/>
        <end position="258"/>
    </location>
</feature>
<dbReference type="InterPro" id="IPR014710">
    <property type="entry name" value="RmlC-like_jellyroll"/>
</dbReference>
<dbReference type="Gene3D" id="2.60.120.10">
    <property type="entry name" value="Jelly Rolls"/>
    <property type="match status" value="1"/>
</dbReference>
<sequence length="261" mass="28184">MRHQKTLIDGAGLAVRLTWYRPGEQMAPHAHDCHQVSWLLSGELREVGGAGEHDVVGTSRGVKPAGFRHANVYGVNGALVLGVDIDPEGAGCCDLPDPGAWAWADTAADVPIEILRLATASHKADTDPGQTLTDLAACALEPALDSGHDSLVHDRVARGWLDRVREQLRDDPDEPDLSRLAEQAGVHRVHLSRSFRRRFGLPPSRYRLQCRVSRAIADMVDGAHIAEAALAAGFADQSHLTRVVRTHTGFTPGHLRALIAA</sequence>
<dbReference type="PROSITE" id="PS01124">
    <property type="entry name" value="HTH_ARAC_FAMILY_2"/>
    <property type="match status" value="1"/>
</dbReference>
<dbReference type="SUPFAM" id="SSF46689">
    <property type="entry name" value="Homeodomain-like"/>
    <property type="match status" value="2"/>
</dbReference>
<name>Q0AS82_MARMM</name>
<dbReference type="AlphaFoldDB" id="Q0AS82"/>
<keyword evidence="2" id="KW-0238">DNA-binding</keyword>
<dbReference type="Proteomes" id="UP000001964">
    <property type="component" value="Chromosome"/>
</dbReference>
<dbReference type="GO" id="GO:0043565">
    <property type="term" value="F:sequence-specific DNA binding"/>
    <property type="evidence" value="ECO:0007669"/>
    <property type="project" value="InterPro"/>
</dbReference>
<dbReference type="SMART" id="SM00342">
    <property type="entry name" value="HTH_ARAC"/>
    <property type="match status" value="1"/>
</dbReference>
<dbReference type="InterPro" id="IPR050204">
    <property type="entry name" value="AraC_XylS_family_regulators"/>
</dbReference>
<proteinExistence type="predicted"/>
<dbReference type="EMBL" id="CP000449">
    <property type="protein sequence ID" value="ABI64855.1"/>
    <property type="molecule type" value="Genomic_DNA"/>
</dbReference>